<dbReference type="PANTHER" id="PTHR43333">
    <property type="entry name" value="2-HACID_DH_C DOMAIN-CONTAINING PROTEIN"/>
    <property type="match status" value="1"/>
</dbReference>
<dbReference type="OrthoDB" id="9805416at2"/>
<dbReference type="InterPro" id="IPR006140">
    <property type="entry name" value="D-isomer_DH_NAD-bd"/>
</dbReference>
<evidence type="ECO:0000313" key="8">
    <source>
        <dbReference type="Proteomes" id="UP000032250"/>
    </source>
</evidence>
<comment type="similarity">
    <text evidence="1 4">Belongs to the D-isomer specific 2-hydroxyacid dehydrogenase family.</text>
</comment>
<dbReference type="PROSITE" id="PS00671">
    <property type="entry name" value="D_2_HYDROXYACID_DH_3"/>
    <property type="match status" value="1"/>
</dbReference>
<evidence type="ECO:0000256" key="4">
    <source>
        <dbReference type="RuleBase" id="RU003719"/>
    </source>
</evidence>
<dbReference type="PATRIC" id="fig|1379739.3.peg.4137"/>
<dbReference type="AlphaFoldDB" id="A0A0D1BPK1"/>
<evidence type="ECO:0000259" key="6">
    <source>
        <dbReference type="Pfam" id="PF02826"/>
    </source>
</evidence>
<dbReference type="Proteomes" id="UP000032250">
    <property type="component" value="Unassembled WGS sequence"/>
</dbReference>
<dbReference type="SUPFAM" id="SSF51735">
    <property type="entry name" value="NAD(P)-binding Rossmann-fold domains"/>
    <property type="match status" value="1"/>
</dbReference>
<dbReference type="Pfam" id="PF02826">
    <property type="entry name" value="2-Hacid_dh_C"/>
    <property type="match status" value="1"/>
</dbReference>
<evidence type="ECO:0000256" key="3">
    <source>
        <dbReference type="ARBA" id="ARBA00023027"/>
    </source>
</evidence>
<reference evidence="7 8" key="1">
    <citation type="submission" date="2014-06" db="EMBL/GenBank/DDBJ databases">
        <title>Genome characterization of distinct group I Clostridium botulinum lineages.</title>
        <authorList>
            <person name="Giordani F."/>
            <person name="Anselmo A."/>
            <person name="Fillo S."/>
            <person name="Palozzi A.M."/>
            <person name="Fortunato A."/>
            <person name="Gentile B."/>
            <person name="Ciammaruconi A."/>
            <person name="Anniballi F."/>
            <person name="De Medici D."/>
            <person name="Lista F."/>
        </authorList>
    </citation>
    <scope>NUCLEOTIDE SEQUENCE [LARGE SCALE GENOMIC DNA]</scope>
    <source>
        <strain evidence="7 8">B2 450</strain>
    </source>
</reference>
<proteinExistence type="inferred from homology"/>
<dbReference type="GO" id="GO:0016616">
    <property type="term" value="F:oxidoreductase activity, acting on the CH-OH group of donors, NAD or NADP as acceptor"/>
    <property type="evidence" value="ECO:0007669"/>
    <property type="project" value="InterPro"/>
</dbReference>
<keyword evidence="3" id="KW-0520">NAD</keyword>
<name>A0A0D1BPK1_CLOBO</name>
<protein>
    <submittedName>
        <fullName evidence="7">Dihydrofolate reductase</fullName>
    </submittedName>
</protein>
<organism evidence="7 8">
    <name type="scientific">Clostridium botulinum B2 450</name>
    <dbReference type="NCBI Taxonomy" id="1379739"/>
    <lineage>
        <taxon>Bacteria</taxon>
        <taxon>Bacillati</taxon>
        <taxon>Bacillota</taxon>
        <taxon>Clostridia</taxon>
        <taxon>Eubacteriales</taxon>
        <taxon>Clostridiaceae</taxon>
        <taxon>Clostridium</taxon>
    </lineage>
</organism>
<evidence type="ECO:0000256" key="1">
    <source>
        <dbReference type="ARBA" id="ARBA00005854"/>
    </source>
</evidence>
<gene>
    <name evidence="7" type="ORF">N495_18850</name>
</gene>
<comment type="caution">
    <text evidence="7">The sequence shown here is derived from an EMBL/GenBank/DDBJ whole genome shotgun (WGS) entry which is preliminary data.</text>
</comment>
<dbReference type="EMBL" id="JXSU01000009">
    <property type="protein sequence ID" value="KIS21877.1"/>
    <property type="molecule type" value="Genomic_DNA"/>
</dbReference>
<dbReference type="PANTHER" id="PTHR43333:SF1">
    <property type="entry name" value="D-ISOMER SPECIFIC 2-HYDROXYACID DEHYDROGENASE NAD-BINDING DOMAIN-CONTAINING PROTEIN"/>
    <property type="match status" value="1"/>
</dbReference>
<dbReference type="HOGENOM" id="CLU_019796_1_0_9"/>
<keyword evidence="2 4" id="KW-0560">Oxidoreductase</keyword>
<evidence type="ECO:0000256" key="2">
    <source>
        <dbReference type="ARBA" id="ARBA00023002"/>
    </source>
</evidence>
<feature type="domain" description="D-isomer specific 2-hydroxyacid dehydrogenase NAD-binding" evidence="6">
    <location>
        <begin position="107"/>
        <end position="277"/>
    </location>
</feature>
<dbReference type="InterPro" id="IPR036291">
    <property type="entry name" value="NAD(P)-bd_dom_sf"/>
</dbReference>
<sequence>MSIKALFTYNYGKENMKKIENLGYDITIINEKEIQYKDQLKDIEVLVCYNPFNTLDISLMKNLKWIQLSSTGVDQVPKDVVLKNNIIVTNNNGGYSIPIAEWIVLKTLELLKNSKEFYKKQQNKIWKLDTSLLELWGKTIGFIGTGSIAKEAAKRFSAFNVNILGVNTKGRDVEYFNKCYPKDNIKEMVSKCDVVIVSIPYTKETENLVDENVLSSMKDGALFINISRGTIVDEKRLIENLKLEKIKGAALDVFEEEPLLKDNPIWALENVIITPHNSWISEKRNIRRFDIIYENLKRYKEGMELKSIVNMNRGY</sequence>
<dbReference type="InterPro" id="IPR029753">
    <property type="entry name" value="D-isomer_DH_CS"/>
</dbReference>
<dbReference type="RefSeq" id="WP_003488128.1">
    <property type="nucleotide sequence ID" value="NZ_JXSU01000009.1"/>
</dbReference>
<dbReference type="Pfam" id="PF00389">
    <property type="entry name" value="2-Hacid_dh"/>
    <property type="match status" value="1"/>
</dbReference>
<dbReference type="GO" id="GO:0051287">
    <property type="term" value="F:NAD binding"/>
    <property type="evidence" value="ECO:0007669"/>
    <property type="project" value="InterPro"/>
</dbReference>
<dbReference type="CDD" id="cd12155">
    <property type="entry name" value="PGDH_1"/>
    <property type="match status" value="1"/>
</dbReference>
<feature type="domain" description="D-isomer specific 2-hydroxyacid dehydrogenase catalytic" evidence="5">
    <location>
        <begin position="12"/>
        <end position="310"/>
    </location>
</feature>
<dbReference type="SUPFAM" id="SSF52283">
    <property type="entry name" value="Formate/glycerate dehydrogenase catalytic domain-like"/>
    <property type="match status" value="1"/>
</dbReference>
<evidence type="ECO:0000313" key="7">
    <source>
        <dbReference type="EMBL" id="KIS21877.1"/>
    </source>
</evidence>
<dbReference type="Gene3D" id="3.40.50.720">
    <property type="entry name" value="NAD(P)-binding Rossmann-like Domain"/>
    <property type="match status" value="2"/>
</dbReference>
<evidence type="ECO:0000259" key="5">
    <source>
        <dbReference type="Pfam" id="PF00389"/>
    </source>
</evidence>
<dbReference type="InterPro" id="IPR006139">
    <property type="entry name" value="D-isomer_2_OHA_DH_cat_dom"/>
</dbReference>
<accession>A0A0D1BPK1</accession>